<dbReference type="Proteomes" id="UP000029492">
    <property type="component" value="Chromosome"/>
</dbReference>
<organism evidence="1 2">
    <name type="scientific">Methylobacterium oryzae CBMB20</name>
    <dbReference type="NCBI Taxonomy" id="693986"/>
    <lineage>
        <taxon>Bacteria</taxon>
        <taxon>Pseudomonadati</taxon>
        <taxon>Pseudomonadota</taxon>
        <taxon>Alphaproteobacteria</taxon>
        <taxon>Hyphomicrobiales</taxon>
        <taxon>Methylobacteriaceae</taxon>
        <taxon>Methylobacterium</taxon>
    </lineage>
</organism>
<gene>
    <name evidence="1" type="ORF">MOC_2119</name>
</gene>
<dbReference type="EMBL" id="CP003811">
    <property type="protein sequence ID" value="AIQ89874.1"/>
    <property type="molecule type" value="Genomic_DNA"/>
</dbReference>
<accession>A0A089Q5Q9</accession>
<dbReference type="HOGENOM" id="CLU_3201953_0_0_5"/>
<sequence length="45" mass="4865">MTLSLVLSTSLPLLTGAVALLWAGFVAPEREERPDGPGARDLRTW</sequence>
<dbReference type="GeneID" id="96604434"/>
<evidence type="ECO:0000313" key="1">
    <source>
        <dbReference type="EMBL" id="AIQ89874.1"/>
    </source>
</evidence>
<name>A0A089Q5Q9_9HYPH</name>
<reference evidence="1 2" key="1">
    <citation type="journal article" date="2014" name="PLoS ONE">
        <title>Genome Information of Methylobacterium oryzae, a Plant-Probiotic Methylotroph in the Phyllosphere.</title>
        <authorList>
            <person name="Kwak M.J."/>
            <person name="Jeong H."/>
            <person name="Madhaiyan M."/>
            <person name="Lee Y."/>
            <person name="Sa T.M."/>
            <person name="Oh T.K."/>
            <person name="Kim J.F."/>
        </authorList>
    </citation>
    <scope>NUCLEOTIDE SEQUENCE [LARGE SCALE GENOMIC DNA]</scope>
    <source>
        <strain evidence="1 2">CBMB20</strain>
    </source>
</reference>
<protein>
    <submittedName>
        <fullName evidence="1">Protein of unassigned function</fullName>
    </submittedName>
</protein>
<dbReference type="KEGG" id="mor:MOC_2119"/>
<proteinExistence type="predicted"/>
<keyword evidence="2" id="KW-1185">Reference proteome</keyword>
<dbReference type="RefSeq" id="WP_164706393.1">
    <property type="nucleotide sequence ID" value="NZ_CP003811.1"/>
</dbReference>
<evidence type="ECO:0000313" key="2">
    <source>
        <dbReference type="Proteomes" id="UP000029492"/>
    </source>
</evidence>
<dbReference type="AlphaFoldDB" id="A0A089Q5Q9"/>
<dbReference type="eggNOG" id="ENOG50310FA">
    <property type="taxonomic scope" value="Bacteria"/>
</dbReference>